<gene>
    <name evidence="2" type="ORF">TrCOL_g1056</name>
</gene>
<evidence type="ECO:0000313" key="2">
    <source>
        <dbReference type="EMBL" id="GMI26547.1"/>
    </source>
</evidence>
<organism evidence="2 3">
    <name type="scientific">Triparma columacea</name>
    <dbReference type="NCBI Taxonomy" id="722753"/>
    <lineage>
        <taxon>Eukaryota</taxon>
        <taxon>Sar</taxon>
        <taxon>Stramenopiles</taxon>
        <taxon>Ochrophyta</taxon>
        <taxon>Bolidophyceae</taxon>
        <taxon>Parmales</taxon>
        <taxon>Triparmaceae</taxon>
        <taxon>Triparma</taxon>
    </lineage>
</organism>
<dbReference type="OrthoDB" id="10379876at2759"/>
<evidence type="ECO:0000256" key="1">
    <source>
        <dbReference type="SAM" id="MobiDB-lite"/>
    </source>
</evidence>
<feature type="region of interest" description="Disordered" evidence="1">
    <location>
        <begin position="24"/>
        <end position="50"/>
    </location>
</feature>
<reference evidence="3" key="1">
    <citation type="journal article" date="2023" name="Commun. Biol.">
        <title>Genome analysis of Parmales, the sister group of diatoms, reveals the evolutionary specialization of diatoms from phago-mixotrophs to photoautotrophs.</title>
        <authorList>
            <person name="Ban H."/>
            <person name="Sato S."/>
            <person name="Yoshikawa S."/>
            <person name="Yamada K."/>
            <person name="Nakamura Y."/>
            <person name="Ichinomiya M."/>
            <person name="Sato N."/>
            <person name="Blanc-Mathieu R."/>
            <person name="Endo H."/>
            <person name="Kuwata A."/>
            <person name="Ogata H."/>
        </authorList>
    </citation>
    <scope>NUCLEOTIDE SEQUENCE [LARGE SCALE GENOMIC DNA]</scope>
</reference>
<name>A0A9W7FZQ2_9STRA</name>
<proteinExistence type="predicted"/>
<comment type="caution">
    <text evidence="2">The sequence shown here is derived from an EMBL/GenBank/DDBJ whole genome shotgun (WGS) entry which is preliminary data.</text>
</comment>
<dbReference type="AlphaFoldDB" id="A0A9W7FZQ2"/>
<accession>A0A9W7FZQ2</accession>
<keyword evidence="3" id="KW-1185">Reference proteome</keyword>
<protein>
    <submittedName>
        <fullName evidence="2">Uncharacterized protein</fullName>
    </submittedName>
</protein>
<evidence type="ECO:0000313" key="3">
    <source>
        <dbReference type="Proteomes" id="UP001165065"/>
    </source>
</evidence>
<dbReference type="EMBL" id="BRYA01000630">
    <property type="protein sequence ID" value="GMI26547.1"/>
    <property type="molecule type" value="Genomic_DNA"/>
</dbReference>
<dbReference type="Proteomes" id="UP001165065">
    <property type="component" value="Unassembled WGS sequence"/>
</dbReference>
<sequence length="157" mass="17529">MNSKTPSFSQDLVLLNDLLEESPPEGAAVTAAVSPRTPKTPSSPAPIDELDEDVNSTMKCESPTHTRLLQVSDYLKSFDIDRSKSTMLSSLSAKEILSRLSILQYSPSVTRLKDRFGDDFLDGCIKEVAHEEKEGEMLDKVDVKKCLRLLYEEAFKM</sequence>